<sequence length="259" mass="27697">MILASQLRKAFNAGTASEKVAISGVDLQVGSGEFVAVIGGNGAGKSTLLNLLAGAILPDEGSIEIDTVAVTRVPEYARAKMVARVFQDPMIGTAPSLTVQENMTLALMRAEGRGLRRALTMSRRDTFRQSLAHLRLGLEDRLDALAGELSGGQRQALSLAMATLCPLKLLLLDEHTAALDPRTSELVMEATVSLISRSELTTLMVTHNMEHALAYASRIIMMNAGQIVADIGADEKKGLTVADLVARFRIKDDRMVLSA</sequence>
<keyword evidence="7" id="KW-0472">Membrane</keyword>
<evidence type="ECO:0000256" key="6">
    <source>
        <dbReference type="ARBA" id="ARBA00022840"/>
    </source>
</evidence>
<dbReference type="Proteomes" id="UP000194137">
    <property type="component" value="Chromosome"/>
</dbReference>
<dbReference type="EMBL" id="CP021112">
    <property type="protein sequence ID" value="ARQ00999.1"/>
    <property type="molecule type" value="Genomic_DNA"/>
</dbReference>
<evidence type="ECO:0000313" key="8">
    <source>
        <dbReference type="EMBL" id="ARQ00999.1"/>
    </source>
</evidence>
<proteinExistence type="inferred from homology"/>
<dbReference type="RefSeq" id="WP_086089393.1">
    <property type="nucleotide sequence ID" value="NZ_CP021112.1"/>
</dbReference>
<keyword evidence="6 8" id="KW-0067">ATP-binding</keyword>
<gene>
    <name evidence="8" type="ORF">CAK95_19285</name>
</gene>
<protein>
    <submittedName>
        <fullName evidence="8">ABC transporter ATP-binding protein</fullName>
    </submittedName>
</protein>
<comment type="similarity">
    <text evidence="2">Belongs to the ABC transporter superfamily.</text>
</comment>
<dbReference type="InterPro" id="IPR017871">
    <property type="entry name" value="ABC_transporter-like_CS"/>
</dbReference>
<keyword evidence="3" id="KW-0813">Transport</keyword>
<dbReference type="InterPro" id="IPR027417">
    <property type="entry name" value="P-loop_NTPase"/>
</dbReference>
<dbReference type="GO" id="GO:0005886">
    <property type="term" value="C:plasma membrane"/>
    <property type="evidence" value="ECO:0007669"/>
    <property type="project" value="UniProtKB-SubCell"/>
</dbReference>
<dbReference type="PANTHER" id="PTHR42788">
    <property type="entry name" value="TAURINE IMPORT ATP-BINDING PROTEIN-RELATED"/>
    <property type="match status" value="1"/>
</dbReference>
<evidence type="ECO:0000256" key="2">
    <source>
        <dbReference type="ARBA" id="ARBA00005417"/>
    </source>
</evidence>
<accession>A0A1W6ZU90</accession>
<dbReference type="InterPro" id="IPR003593">
    <property type="entry name" value="AAA+_ATPase"/>
</dbReference>
<dbReference type="PROSITE" id="PS00211">
    <property type="entry name" value="ABC_TRANSPORTER_1"/>
    <property type="match status" value="1"/>
</dbReference>
<dbReference type="InterPro" id="IPR050166">
    <property type="entry name" value="ABC_transporter_ATP-bind"/>
</dbReference>
<dbReference type="PROSITE" id="PS50893">
    <property type="entry name" value="ABC_TRANSPORTER_2"/>
    <property type="match status" value="1"/>
</dbReference>
<reference evidence="8 9" key="1">
    <citation type="submission" date="2017-05" db="EMBL/GenBank/DDBJ databases">
        <title>Full genome sequence of Pseudorhodoplanes sinuspersici.</title>
        <authorList>
            <person name="Dastgheib S.M.M."/>
            <person name="Shavandi M."/>
            <person name="Tirandaz H."/>
        </authorList>
    </citation>
    <scope>NUCLEOTIDE SEQUENCE [LARGE SCALE GENOMIC DNA]</scope>
    <source>
        <strain evidence="8 9">RIPI110</strain>
    </source>
</reference>
<dbReference type="InterPro" id="IPR003439">
    <property type="entry name" value="ABC_transporter-like_ATP-bd"/>
</dbReference>
<comment type="subcellular location">
    <subcellularLocation>
        <location evidence="1">Cell membrane</location>
        <topology evidence="1">Peripheral membrane protein</topology>
    </subcellularLocation>
</comment>
<evidence type="ECO:0000256" key="3">
    <source>
        <dbReference type="ARBA" id="ARBA00022448"/>
    </source>
</evidence>
<dbReference type="GO" id="GO:0005524">
    <property type="term" value="F:ATP binding"/>
    <property type="evidence" value="ECO:0007669"/>
    <property type="project" value="UniProtKB-KW"/>
</dbReference>
<evidence type="ECO:0000256" key="1">
    <source>
        <dbReference type="ARBA" id="ARBA00004202"/>
    </source>
</evidence>
<dbReference type="STRING" id="1235591.CAK95_19285"/>
<dbReference type="PANTHER" id="PTHR42788:SF7">
    <property type="entry name" value="NITRATE ABC TRANSPORTER ATP-BINDING PROTEIN"/>
    <property type="match status" value="1"/>
</dbReference>
<name>A0A1W6ZU90_9HYPH</name>
<dbReference type="Pfam" id="PF00005">
    <property type="entry name" value="ABC_tran"/>
    <property type="match status" value="1"/>
</dbReference>
<keyword evidence="9" id="KW-1185">Reference proteome</keyword>
<keyword evidence="5" id="KW-0547">Nucleotide-binding</keyword>
<dbReference type="SMART" id="SM00382">
    <property type="entry name" value="AAA"/>
    <property type="match status" value="1"/>
</dbReference>
<evidence type="ECO:0000313" key="9">
    <source>
        <dbReference type="Proteomes" id="UP000194137"/>
    </source>
</evidence>
<keyword evidence="4" id="KW-1003">Cell membrane</keyword>
<evidence type="ECO:0000256" key="5">
    <source>
        <dbReference type="ARBA" id="ARBA00022741"/>
    </source>
</evidence>
<organism evidence="8 9">
    <name type="scientific">Pseudorhodoplanes sinuspersici</name>
    <dbReference type="NCBI Taxonomy" id="1235591"/>
    <lineage>
        <taxon>Bacteria</taxon>
        <taxon>Pseudomonadati</taxon>
        <taxon>Pseudomonadota</taxon>
        <taxon>Alphaproteobacteria</taxon>
        <taxon>Hyphomicrobiales</taxon>
        <taxon>Pseudorhodoplanes</taxon>
    </lineage>
</organism>
<dbReference type="OrthoDB" id="9776369at2"/>
<dbReference type="Gene3D" id="3.40.50.300">
    <property type="entry name" value="P-loop containing nucleotide triphosphate hydrolases"/>
    <property type="match status" value="1"/>
</dbReference>
<dbReference type="AlphaFoldDB" id="A0A1W6ZU90"/>
<evidence type="ECO:0000256" key="4">
    <source>
        <dbReference type="ARBA" id="ARBA00022475"/>
    </source>
</evidence>
<evidence type="ECO:0000256" key="7">
    <source>
        <dbReference type="ARBA" id="ARBA00023136"/>
    </source>
</evidence>
<dbReference type="KEGG" id="psin:CAK95_19285"/>
<dbReference type="GO" id="GO:0016887">
    <property type="term" value="F:ATP hydrolysis activity"/>
    <property type="evidence" value="ECO:0007669"/>
    <property type="project" value="InterPro"/>
</dbReference>
<dbReference type="SUPFAM" id="SSF52540">
    <property type="entry name" value="P-loop containing nucleoside triphosphate hydrolases"/>
    <property type="match status" value="1"/>
</dbReference>